<dbReference type="AlphaFoldDB" id="A0A5C5ZQ23"/>
<keyword evidence="2" id="KW-1185">Reference proteome</keyword>
<dbReference type="Proteomes" id="UP000320176">
    <property type="component" value="Unassembled WGS sequence"/>
</dbReference>
<dbReference type="OrthoDB" id="9841756at2"/>
<evidence type="ECO:0000313" key="2">
    <source>
        <dbReference type="Proteomes" id="UP000320176"/>
    </source>
</evidence>
<proteinExistence type="predicted"/>
<gene>
    <name evidence="1" type="ORF">Pla52n_67400</name>
</gene>
<sequence>MSKFTLETGSIAIGDPVMGLARYSVSLPPGRYELEAGALVQVNGIDVEKDSAPSINLDGPYIYVLDAAKVQQFEIAFHEIGNECSYMMLEMQNRHHELEKRTGTLIGFYWEEELAGASREGKYVLDINRVRNVQ</sequence>
<protein>
    <submittedName>
        <fullName evidence="1">Uncharacterized protein</fullName>
    </submittedName>
</protein>
<name>A0A5C5ZQ23_9BACT</name>
<dbReference type="EMBL" id="SJPN01000020">
    <property type="protein sequence ID" value="TWT89612.1"/>
    <property type="molecule type" value="Genomic_DNA"/>
</dbReference>
<accession>A0A5C5ZQ23</accession>
<organism evidence="1 2">
    <name type="scientific">Stieleria varia</name>
    <dbReference type="NCBI Taxonomy" id="2528005"/>
    <lineage>
        <taxon>Bacteria</taxon>
        <taxon>Pseudomonadati</taxon>
        <taxon>Planctomycetota</taxon>
        <taxon>Planctomycetia</taxon>
        <taxon>Pirellulales</taxon>
        <taxon>Pirellulaceae</taxon>
        <taxon>Stieleria</taxon>
    </lineage>
</organism>
<comment type="caution">
    <text evidence="1">The sequence shown here is derived from an EMBL/GenBank/DDBJ whole genome shotgun (WGS) entry which is preliminary data.</text>
</comment>
<reference evidence="1 2" key="1">
    <citation type="submission" date="2019-02" db="EMBL/GenBank/DDBJ databases">
        <title>Deep-cultivation of Planctomycetes and their phenomic and genomic characterization uncovers novel biology.</title>
        <authorList>
            <person name="Wiegand S."/>
            <person name="Jogler M."/>
            <person name="Boedeker C."/>
            <person name="Pinto D."/>
            <person name="Vollmers J."/>
            <person name="Rivas-Marin E."/>
            <person name="Kohn T."/>
            <person name="Peeters S.H."/>
            <person name="Heuer A."/>
            <person name="Rast P."/>
            <person name="Oberbeckmann S."/>
            <person name="Bunk B."/>
            <person name="Jeske O."/>
            <person name="Meyerdierks A."/>
            <person name="Storesund J.E."/>
            <person name="Kallscheuer N."/>
            <person name="Luecker S."/>
            <person name="Lage O.M."/>
            <person name="Pohl T."/>
            <person name="Merkel B.J."/>
            <person name="Hornburger P."/>
            <person name="Mueller R.-W."/>
            <person name="Bruemmer F."/>
            <person name="Labrenz M."/>
            <person name="Spormann A.M."/>
            <person name="Op Den Camp H."/>
            <person name="Overmann J."/>
            <person name="Amann R."/>
            <person name="Jetten M.S.M."/>
            <person name="Mascher T."/>
            <person name="Medema M.H."/>
            <person name="Devos D.P."/>
            <person name="Kaster A.-K."/>
            <person name="Ovreas L."/>
            <person name="Rohde M."/>
            <person name="Galperin M.Y."/>
            <person name="Jogler C."/>
        </authorList>
    </citation>
    <scope>NUCLEOTIDE SEQUENCE [LARGE SCALE GENOMIC DNA]</scope>
    <source>
        <strain evidence="1 2">Pla52n</strain>
    </source>
</reference>
<evidence type="ECO:0000313" key="1">
    <source>
        <dbReference type="EMBL" id="TWT89612.1"/>
    </source>
</evidence>
<dbReference type="RefSeq" id="WP_146523622.1">
    <property type="nucleotide sequence ID" value="NZ_CP151726.1"/>
</dbReference>